<feature type="repeat" description="ARM" evidence="3">
    <location>
        <begin position="342"/>
        <end position="384"/>
    </location>
</feature>
<evidence type="ECO:0000313" key="4">
    <source>
        <dbReference type="EMBL" id="PSR85292.1"/>
    </source>
</evidence>
<dbReference type="Pfam" id="PF13646">
    <property type="entry name" value="HEAT_2"/>
    <property type="match status" value="1"/>
</dbReference>
<organism evidence="4 5">
    <name type="scientific">Actinidia chinensis var. chinensis</name>
    <name type="common">Chinese soft-hair kiwi</name>
    <dbReference type="NCBI Taxonomy" id="1590841"/>
    <lineage>
        <taxon>Eukaryota</taxon>
        <taxon>Viridiplantae</taxon>
        <taxon>Streptophyta</taxon>
        <taxon>Embryophyta</taxon>
        <taxon>Tracheophyta</taxon>
        <taxon>Spermatophyta</taxon>
        <taxon>Magnoliopsida</taxon>
        <taxon>eudicotyledons</taxon>
        <taxon>Gunneridae</taxon>
        <taxon>Pentapetalae</taxon>
        <taxon>asterids</taxon>
        <taxon>Ericales</taxon>
        <taxon>Actinidiaceae</taxon>
        <taxon>Actinidia</taxon>
    </lineage>
</organism>
<dbReference type="InterPro" id="IPR000225">
    <property type="entry name" value="Armadillo"/>
</dbReference>
<sequence>MDLSKLERSQSVISIDWEEALHRYENVIACGDEALQLRATIKLARLANHAPENILARSIPVLMKLLGSSISYSIMSITIFCLKRITRQGEGKLAVIVGQSGAIPYLLKLLPNTDGHLQKVTLKCLRDIVMFGNGNRVIVAKNGGLEVVLNMLNASPDGLRRFLLEILSALALLREVRRHIISLGSLRFLVEAARCGSMVSRTRAAQAIGLLGLIKRARRVLVDSGAVRVLIELLRDGNFSTKVVAGNAFGVISSHVGYIERVAQAGAIPLFVDLFEGPEPMGKEIAEDVLCILAFSEENTVTIIEHLVRILRGDNGQAKAAAANVLWYLSSYKRSVVIRNSSAIPVMVELLRDDNVDVRVKVSGAVSQFSYYEADRVALARAGAIPVLIDLLQDEESEEVRDNAAKALVGFSEDLSTAR</sequence>
<dbReference type="PROSITE" id="PS50077">
    <property type="entry name" value="HEAT_REPEAT"/>
    <property type="match status" value="1"/>
</dbReference>
<dbReference type="InterPro" id="IPR021133">
    <property type="entry name" value="HEAT_type_2"/>
</dbReference>
<evidence type="ECO:0000256" key="1">
    <source>
        <dbReference type="ARBA" id="ARBA00022737"/>
    </source>
</evidence>
<dbReference type="Gramene" id="PSR85292">
    <property type="protein sequence ID" value="PSR85292"/>
    <property type="gene ID" value="CEY00_Acc33279"/>
</dbReference>
<evidence type="ECO:0000313" key="5">
    <source>
        <dbReference type="Proteomes" id="UP000241394"/>
    </source>
</evidence>
<dbReference type="Proteomes" id="UP000241394">
    <property type="component" value="Chromosome LG29"/>
</dbReference>
<proteinExistence type="predicted"/>
<protein>
    <submittedName>
        <fullName evidence="4">Armadillo repeat-containing protein</fullName>
    </submittedName>
</protein>
<reference evidence="4 5" key="1">
    <citation type="submission" date="2017-07" db="EMBL/GenBank/DDBJ databases">
        <title>An improved, manually edited Actinidia chinensis var. chinensis (kiwifruit) genome highlights the challenges associated with draft genomes and gene prediction in plants.</title>
        <authorList>
            <person name="Pilkington S."/>
            <person name="Crowhurst R."/>
            <person name="Hilario E."/>
            <person name="Nardozza S."/>
            <person name="Fraser L."/>
            <person name="Peng Y."/>
            <person name="Gunaseelan K."/>
            <person name="Simpson R."/>
            <person name="Tahir J."/>
            <person name="Deroles S."/>
            <person name="Templeton K."/>
            <person name="Luo Z."/>
            <person name="Davy M."/>
            <person name="Cheng C."/>
            <person name="Mcneilage M."/>
            <person name="Scaglione D."/>
            <person name="Liu Y."/>
            <person name="Zhang Q."/>
            <person name="Datson P."/>
            <person name="De Silva N."/>
            <person name="Gardiner S."/>
            <person name="Bassett H."/>
            <person name="Chagne D."/>
            <person name="Mccallum J."/>
            <person name="Dzierzon H."/>
            <person name="Deng C."/>
            <person name="Wang Y.-Y."/>
            <person name="Barron N."/>
            <person name="Manako K."/>
            <person name="Bowen J."/>
            <person name="Foster T."/>
            <person name="Erridge Z."/>
            <person name="Tiffin H."/>
            <person name="Waite C."/>
            <person name="Davies K."/>
            <person name="Grierson E."/>
            <person name="Laing W."/>
            <person name="Kirk R."/>
            <person name="Chen X."/>
            <person name="Wood M."/>
            <person name="Montefiori M."/>
            <person name="Brummell D."/>
            <person name="Schwinn K."/>
            <person name="Catanach A."/>
            <person name="Fullerton C."/>
            <person name="Li D."/>
            <person name="Meiyalaghan S."/>
            <person name="Nieuwenhuizen N."/>
            <person name="Read N."/>
            <person name="Prakash R."/>
            <person name="Hunter D."/>
            <person name="Zhang H."/>
            <person name="Mckenzie M."/>
            <person name="Knabel M."/>
            <person name="Harris A."/>
            <person name="Allan A."/>
            <person name="Chen A."/>
            <person name="Janssen B."/>
            <person name="Plunkett B."/>
            <person name="Dwamena C."/>
            <person name="Voogd C."/>
            <person name="Leif D."/>
            <person name="Lafferty D."/>
            <person name="Souleyre E."/>
            <person name="Varkonyi-Gasic E."/>
            <person name="Gambi F."/>
            <person name="Hanley J."/>
            <person name="Yao J.-L."/>
            <person name="Cheung J."/>
            <person name="David K."/>
            <person name="Warren B."/>
            <person name="Marsh K."/>
            <person name="Snowden K."/>
            <person name="Lin-Wang K."/>
            <person name="Brian L."/>
            <person name="Martinez-Sanchez M."/>
            <person name="Wang M."/>
            <person name="Ileperuma N."/>
            <person name="Macnee N."/>
            <person name="Campin R."/>
            <person name="Mcatee P."/>
            <person name="Drummond R."/>
            <person name="Espley R."/>
            <person name="Ireland H."/>
            <person name="Wu R."/>
            <person name="Atkinson R."/>
            <person name="Karunairetnam S."/>
            <person name="Bulley S."/>
            <person name="Chunkath S."/>
            <person name="Hanley Z."/>
            <person name="Storey R."/>
            <person name="Thrimawithana A."/>
            <person name="Thomson S."/>
            <person name="David C."/>
            <person name="Testolin R."/>
        </authorList>
    </citation>
    <scope>NUCLEOTIDE SEQUENCE [LARGE SCALE GENOMIC DNA]</scope>
    <source>
        <strain evidence="5">cv. Red5</strain>
        <tissue evidence="4">Young leaf</tissue>
    </source>
</reference>
<dbReference type="PANTHER" id="PTHR46241">
    <property type="entry name" value="ARMADILLO REPEAT-CONTAINING PROTEIN 4 ARMC4"/>
    <property type="match status" value="1"/>
</dbReference>
<dbReference type="InParanoid" id="A0A2R6P4U0"/>
<dbReference type="SMART" id="SM00185">
    <property type="entry name" value="ARM"/>
    <property type="match status" value="7"/>
</dbReference>
<dbReference type="PROSITE" id="PS50176">
    <property type="entry name" value="ARM_REPEAT"/>
    <property type="match status" value="3"/>
</dbReference>
<dbReference type="OrthoDB" id="409644at2759"/>
<dbReference type="SUPFAM" id="SSF48371">
    <property type="entry name" value="ARM repeat"/>
    <property type="match status" value="1"/>
</dbReference>
<dbReference type="EMBL" id="NKQK01000029">
    <property type="protein sequence ID" value="PSR85292.1"/>
    <property type="molecule type" value="Genomic_DNA"/>
</dbReference>
<accession>A0A2R6P4U0</accession>
<name>A0A2R6P4U0_ACTCC</name>
<dbReference type="PANTHER" id="PTHR46241:SF1">
    <property type="entry name" value="OUTER DYNEIN ARM-DOCKING COMPLEX SUBUNIT 2"/>
    <property type="match status" value="1"/>
</dbReference>
<dbReference type="InterPro" id="IPR016024">
    <property type="entry name" value="ARM-type_fold"/>
</dbReference>
<keyword evidence="1" id="KW-0677">Repeat</keyword>
<feature type="repeat" description="HEAT" evidence="2">
    <location>
        <begin position="384"/>
        <end position="419"/>
    </location>
</feature>
<dbReference type="STRING" id="1590841.A0A2R6P4U0"/>
<dbReference type="FunCoup" id="A0A2R6P4U0">
    <property type="interactions" value="1412"/>
</dbReference>
<feature type="repeat" description="ARM" evidence="3">
    <location>
        <begin position="101"/>
        <end position="143"/>
    </location>
</feature>
<comment type="caution">
    <text evidence="4">The sequence shown here is derived from an EMBL/GenBank/DDBJ whole genome shotgun (WGS) entry which is preliminary data.</text>
</comment>
<dbReference type="InterPro" id="IPR011989">
    <property type="entry name" value="ARM-like"/>
</dbReference>
<feature type="repeat" description="ARM" evidence="3">
    <location>
        <begin position="383"/>
        <end position="419"/>
    </location>
</feature>
<keyword evidence="5" id="KW-1185">Reference proteome</keyword>
<dbReference type="OMA" id="SRWYLLE"/>
<evidence type="ECO:0000256" key="3">
    <source>
        <dbReference type="PROSITE-ProRule" id="PRU00259"/>
    </source>
</evidence>
<dbReference type="Gene3D" id="1.25.10.10">
    <property type="entry name" value="Leucine-rich Repeat Variant"/>
    <property type="match status" value="2"/>
</dbReference>
<reference evidence="5" key="2">
    <citation type="journal article" date="2018" name="BMC Genomics">
        <title>A manually annotated Actinidia chinensis var. chinensis (kiwifruit) genome highlights the challenges associated with draft genomes and gene prediction in plants.</title>
        <authorList>
            <person name="Pilkington S.M."/>
            <person name="Crowhurst R."/>
            <person name="Hilario E."/>
            <person name="Nardozza S."/>
            <person name="Fraser L."/>
            <person name="Peng Y."/>
            <person name="Gunaseelan K."/>
            <person name="Simpson R."/>
            <person name="Tahir J."/>
            <person name="Deroles S.C."/>
            <person name="Templeton K."/>
            <person name="Luo Z."/>
            <person name="Davy M."/>
            <person name="Cheng C."/>
            <person name="McNeilage M."/>
            <person name="Scaglione D."/>
            <person name="Liu Y."/>
            <person name="Zhang Q."/>
            <person name="Datson P."/>
            <person name="De Silva N."/>
            <person name="Gardiner S.E."/>
            <person name="Bassett H."/>
            <person name="Chagne D."/>
            <person name="McCallum J."/>
            <person name="Dzierzon H."/>
            <person name="Deng C."/>
            <person name="Wang Y.Y."/>
            <person name="Barron L."/>
            <person name="Manako K."/>
            <person name="Bowen J."/>
            <person name="Foster T.M."/>
            <person name="Erridge Z.A."/>
            <person name="Tiffin H."/>
            <person name="Waite C.N."/>
            <person name="Davies K.M."/>
            <person name="Grierson E.P."/>
            <person name="Laing W.A."/>
            <person name="Kirk R."/>
            <person name="Chen X."/>
            <person name="Wood M."/>
            <person name="Montefiori M."/>
            <person name="Brummell D.A."/>
            <person name="Schwinn K.E."/>
            <person name="Catanach A."/>
            <person name="Fullerton C."/>
            <person name="Li D."/>
            <person name="Meiyalaghan S."/>
            <person name="Nieuwenhuizen N."/>
            <person name="Read N."/>
            <person name="Prakash R."/>
            <person name="Hunter D."/>
            <person name="Zhang H."/>
            <person name="McKenzie M."/>
            <person name="Knabel M."/>
            <person name="Harris A."/>
            <person name="Allan A.C."/>
            <person name="Gleave A."/>
            <person name="Chen A."/>
            <person name="Janssen B.J."/>
            <person name="Plunkett B."/>
            <person name="Ampomah-Dwamena C."/>
            <person name="Voogd C."/>
            <person name="Leif D."/>
            <person name="Lafferty D."/>
            <person name="Souleyre E.J.F."/>
            <person name="Varkonyi-Gasic E."/>
            <person name="Gambi F."/>
            <person name="Hanley J."/>
            <person name="Yao J.L."/>
            <person name="Cheung J."/>
            <person name="David K.M."/>
            <person name="Warren B."/>
            <person name="Marsh K."/>
            <person name="Snowden K.C."/>
            <person name="Lin-Wang K."/>
            <person name="Brian L."/>
            <person name="Martinez-Sanchez M."/>
            <person name="Wang M."/>
            <person name="Ileperuma N."/>
            <person name="Macnee N."/>
            <person name="Campin R."/>
            <person name="McAtee P."/>
            <person name="Drummond R.S.M."/>
            <person name="Espley R.V."/>
            <person name="Ireland H.S."/>
            <person name="Wu R."/>
            <person name="Atkinson R.G."/>
            <person name="Karunairetnam S."/>
            <person name="Bulley S."/>
            <person name="Chunkath S."/>
            <person name="Hanley Z."/>
            <person name="Storey R."/>
            <person name="Thrimawithana A.H."/>
            <person name="Thomson S."/>
            <person name="David C."/>
            <person name="Testolin R."/>
            <person name="Huang H."/>
            <person name="Hellens R.P."/>
            <person name="Schaffer R.J."/>
        </authorList>
    </citation>
    <scope>NUCLEOTIDE SEQUENCE [LARGE SCALE GENOMIC DNA]</scope>
    <source>
        <strain evidence="5">cv. Red5</strain>
    </source>
</reference>
<evidence type="ECO:0000256" key="2">
    <source>
        <dbReference type="PROSITE-ProRule" id="PRU00103"/>
    </source>
</evidence>
<gene>
    <name evidence="4" type="ORF">CEY00_Acc33279</name>
</gene>
<dbReference type="AlphaFoldDB" id="A0A2R6P4U0"/>